<evidence type="ECO:0000256" key="8">
    <source>
        <dbReference type="ARBA" id="ARBA00022741"/>
    </source>
</evidence>
<dbReference type="OrthoDB" id="6513042at2759"/>
<keyword evidence="8" id="KW-0547">Nucleotide-binding</keyword>
<dbReference type="Pfam" id="PF00636">
    <property type="entry name" value="Ribonuclease_3"/>
    <property type="match status" value="2"/>
</dbReference>
<dbReference type="PROSITE" id="PS00517">
    <property type="entry name" value="RNASE_3_1"/>
    <property type="match status" value="1"/>
</dbReference>
<dbReference type="FunFam" id="3.30.160.380:FF:000001">
    <property type="entry name" value="Endoribonuclease dicer-like 1"/>
    <property type="match status" value="1"/>
</dbReference>
<evidence type="ECO:0000256" key="17">
    <source>
        <dbReference type="ARBA" id="ARBA00023242"/>
    </source>
</evidence>
<dbReference type="FunFam" id="1.10.1520.10:FF:000004">
    <property type="entry name" value="Endoribonuclease dicer-like 1"/>
    <property type="match status" value="1"/>
</dbReference>
<dbReference type="InterPro" id="IPR036389">
    <property type="entry name" value="RNase_III_sf"/>
</dbReference>
<dbReference type="GO" id="GO:0004386">
    <property type="term" value="F:helicase activity"/>
    <property type="evidence" value="ECO:0007669"/>
    <property type="project" value="UniProtKB-KW"/>
</dbReference>
<dbReference type="InterPro" id="IPR001650">
    <property type="entry name" value="Helicase_C-like"/>
</dbReference>
<dbReference type="SUPFAM" id="SSF101690">
    <property type="entry name" value="PAZ domain"/>
    <property type="match status" value="1"/>
</dbReference>
<evidence type="ECO:0000256" key="14">
    <source>
        <dbReference type="ARBA" id="ARBA00022884"/>
    </source>
</evidence>
<dbReference type="InterPro" id="IPR014001">
    <property type="entry name" value="Helicase_ATP-bd"/>
</dbReference>
<keyword evidence="11" id="KW-0347">Helicase</keyword>
<dbReference type="FunFam" id="2.170.260.10:FF:000004">
    <property type="entry name" value="Dicer-like 104"/>
    <property type="match status" value="1"/>
</dbReference>
<evidence type="ECO:0000256" key="13">
    <source>
        <dbReference type="ARBA" id="ARBA00022842"/>
    </source>
</evidence>
<dbReference type="InterPro" id="IPR027417">
    <property type="entry name" value="P-loop_NTPase"/>
</dbReference>
<feature type="domain" description="RNase III" evidence="20">
    <location>
        <begin position="927"/>
        <end position="1099"/>
    </location>
</feature>
<evidence type="ECO:0000256" key="11">
    <source>
        <dbReference type="ARBA" id="ARBA00022806"/>
    </source>
</evidence>
<dbReference type="GO" id="GO:0005524">
    <property type="term" value="F:ATP binding"/>
    <property type="evidence" value="ECO:0007669"/>
    <property type="project" value="UniProtKB-KW"/>
</dbReference>
<dbReference type="FunFam" id="1.10.1520.10:FF:000008">
    <property type="entry name" value="Dicer-like 104"/>
    <property type="match status" value="1"/>
</dbReference>
<evidence type="ECO:0000256" key="19">
    <source>
        <dbReference type="PROSITE-ProRule" id="PRU00657"/>
    </source>
</evidence>
<keyword evidence="26" id="KW-1185">Reference proteome</keyword>
<evidence type="ECO:0000256" key="9">
    <source>
        <dbReference type="ARBA" id="ARBA00022759"/>
    </source>
</evidence>
<keyword evidence="9" id="KW-0255">Endonuclease</keyword>
<keyword evidence="17" id="KW-0539">Nucleus</keyword>
<dbReference type="PANTHER" id="PTHR14950:SF46">
    <property type="entry name" value="ENDORIBONUCLEASE DICER HOMOLOG 3"/>
    <property type="match status" value="1"/>
</dbReference>
<dbReference type="CDD" id="cd00593">
    <property type="entry name" value="RIBOc"/>
    <property type="match status" value="2"/>
</dbReference>
<dbReference type="PROSITE" id="PS51194">
    <property type="entry name" value="HELICASE_CTER"/>
    <property type="match status" value="1"/>
</dbReference>
<evidence type="ECO:0000256" key="4">
    <source>
        <dbReference type="ARBA" id="ARBA00011499"/>
    </source>
</evidence>
<feature type="domain" description="Dicer dsRNA-binding fold" evidence="24">
    <location>
        <begin position="473"/>
        <end position="563"/>
    </location>
</feature>
<keyword evidence="15" id="KW-0943">RNA-mediated gene silencing</keyword>
<evidence type="ECO:0000259" key="23">
    <source>
        <dbReference type="PROSITE" id="PS51194"/>
    </source>
</evidence>
<dbReference type="GO" id="GO:0046872">
    <property type="term" value="F:metal ion binding"/>
    <property type="evidence" value="ECO:0007669"/>
    <property type="project" value="UniProtKB-KW"/>
</dbReference>
<keyword evidence="7" id="KW-0677">Repeat</keyword>
<evidence type="ECO:0000256" key="7">
    <source>
        <dbReference type="ARBA" id="ARBA00022737"/>
    </source>
</evidence>
<dbReference type="InterPro" id="IPR005034">
    <property type="entry name" value="Dicer_dimerisation"/>
</dbReference>
<dbReference type="Pfam" id="PF02170">
    <property type="entry name" value="PAZ"/>
    <property type="match status" value="1"/>
</dbReference>
<dbReference type="Pfam" id="PF00270">
    <property type="entry name" value="DEAD"/>
    <property type="match status" value="1"/>
</dbReference>
<evidence type="ECO:0000259" key="22">
    <source>
        <dbReference type="PROSITE" id="PS51192"/>
    </source>
</evidence>
<evidence type="ECO:0000259" key="21">
    <source>
        <dbReference type="PROSITE" id="PS50821"/>
    </source>
</evidence>
<comment type="caution">
    <text evidence="25">The sequence shown here is derived from an EMBL/GenBank/DDBJ whole genome shotgun (WGS) entry which is preliminary data.</text>
</comment>
<keyword evidence="12" id="KW-0067">ATP-binding</keyword>
<evidence type="ECO:0000256" key="1">
    <source>
        <dbReference type="ARBA" id="ARBA00001936"/>
    </source>
</evidence>
<dbReference type="GO" id="GO:0004525">
    <property type="term" value="F:ribonuclease III activity"/>
    <property type="evidence" value="ECO:0007669"/>
    <property type="project" value="InterPro"/>
</dbReference>
<dbReference type="Gene3D" id="2.170.260.10">
    <property type="entry name" value="paz domain"/>
    <property type="match status" value="1"/>
</dbReference>
<feature type="domain" description="Helicase C-terminal" evidence="23">
    <location>
        <begin position="286"/>
        <end position="444"/>
    </location>
</feature>
<dbReference type="InterPro" id="IPR003100">
    <property type="entry name" value="PAZ_dom"/>
</dbReference>
<evidence type="ECO:0000256" key="12">
    <source>
        <dbReference type="ARBA" id="ARBA00022840"/>
    </source>
</evidence>
<keyword evidence="10" id="KW-0378">Hydrolase</keyword>
<evidence type="ECO:0000256" key="18">
    <source>
        <dbReference type="ARBA" id="ARBA00035116"/>
    </source>
</evidence>
<proteinExistence type="inferred from homology"/>
<evidence type="ECO:0000256" key="16">
    <source>
        <dbReference type="ARBA" id="ARBA00023211"/>
    </source>
</evidence>
<gene>
    <name evidence="25" type="ORF">J5N97_023995</name>
</gene>
<evidence type="ECO:0000256" key="2">
    <source>
        <dbReference type="ARBA" id="ARBA00001946"/>
    </source>
</evidence>
<dbReference type="InterPro" id="IPR000999">
    <property type="entry name" value="RNase_III_dom"/>
</dbReference>
<comment type="subcellular location">
    <subcellularLocation>
        <location evidence="3">Nucleus</location>
    </subcellularLocation>
</comment>
<evidence type="ECO:0000256" key="6">
    <source>
        <dbReference type="ARBA" id="ARBA00022723"/>
    </source>
</evidence>
<dbReference type="GO" id="GO:0005634">
    <property type="term" value="C:nucleus"/>
    <property type="evidence" value="ECO:0007669"/>
    <property type="project" value="UniProtKB-SubCell"/>
</dbReference>
<dbReference type="Gene3D" id="3.40.50.300">
    <property type="entry name" value="P-loop containing nucleotide triphosphate hydrolases"/>
    <property type="match status" value="2"/>
</dbReference>
<evidence type="ECO:0000259" key="24">
    <source>
        <dbReference type="PROSITE" id="PS51327"/>
    </source>
</evidence>
<organism evidence="25 26">
    <name type="scientific">Dioscorea zingiberensis</name>
    <dbReference type="NCBI Taxonomy" id="325984"/>
    <lineage>
        <taxon>Eukaryota</taxon>
        <taxon>Viridiplantae</taxon>
        <taxon>Streptophyta</taxon>
        <taxon>Embryophyta</taxon>
        <taxon>Tracheophyta</taxon>
        <taxon>Spermatophyta</taxon>
        <taxon>Magnoliopsida</taxon>
        <taxon>Liliopsida</taxon>
        <taxon>Dioscoreales</taxon>
        <taxon>Dioscoreaceae</taxon>
        <taxon>Dioscorea</taxon>
    </lineage>
</organism>
<sequence length="1570" mass="177041">MDAREPPPRPKVMKDFTPRSYQIKVFEVAMRRNTIAVMGTGAGKTMIAVMLLREIGREMRDKGKKLLMIFLAPTVHLVNQQFCVIRDHTDFRIQEYYGAKGVDEWTAECWEKEIDTYEIMVMTPQILLDALRNAFITLGVSSVTDCEEQISELEGVLDSKVFTVEDRAELEVLAPSAKEITRFYDANTLHFEYLDAKLEYLLAKADASFLSLEKSPLNQFKDTNDLLKASRMTLAKYHANILHCLCSLGLFCAFEAAKHYLEKVRLVNAAGECDFSRENNLVLMSYVEELLSIIEETLPHDYEGFLRNEDGYLEGIKMGLISPKLDKLVQTFQTFRSIEGFLCLIFVERIITARVIEKFMKKVNLLFTTDVAEEGIHVPNCCCVVRFDLPKTVRSYVQSRGRARQSNSIYILMIERGNTKQRDQLFDIIKSEHSIMHTALGRDPLTDILKFHWKELNTFCVKSTGARVTPDSSVSLIYKYCEKLPKDKYFTPKPIFNLSFEGGRYKCSLTLPPNAVFQTIVGPPSINSNLAKQLVSLDACMKLHELGVLNDHLLPFVEQQQETHATEAYKEYASGAGTSKRKELHGTMNIRALSGTWAYEPVDVTLNAYKINFVCNQEGENYSPFVLLLNTILDDDAANAAMDLYLIPNKKVKASVNPCGQVHLSAEKMKKSKRFQEFFFNGIFGKLFMGSRSSGKQREFLFKREKELPWSSLNMYLLLPVESVANQATASIHWKGIDACASVVEFLLDSYSLDGEYCFENSLPSGSNSYQTSCGSADIVHLANKSLHVKYLRDSVVLAIHTGRIYSVLDVLDDITPESPFDEIYDQKPSNFLSFIDYYLHKYNIRLKYPQQPLLLLKQSHNPHNLLLSKSRYEVGFSGPNTILEKAQVHSHIPPELLVHIDISTDILKSFYLLPSVMHRLESLILASQLREEIGYIPSDSQIPSSLILEAITTLRCCECFSLERLELLGDSVLKYAFSCHLFLKYPKKHEGQLSDHRSRAVCNSTLHHLGISRSLQGYIRDSAFDPRRWVAPGQISLRPFPCECGVNTSEVPIEIKFITEETSIVMGKACDKGHRWMCSKTIADCVEALIGAYYAGGGLGAALSVMKWFGINVEFQEKNVIEAKNIASCWSYLPKFNEIKALELKLGYVFSVKGLLLEAVTHPTQQELGIAYCYQRLEFLGDSVLDLLITWYLFNNHTDIEPGELTDLRSASVNNDNFALAAVRHNLQAHLRHGSGLLSEQIAEYVKFISEFDANQDQECISSLGSSKAPKALGDMIESIAGAVLIDSHLNLDKVWEVFKQLLSPIISPDKLVLPPYRELIELCSHIGCFLKIKCANEGDNCAAEITLQLKDDMLVGHGHDSNRKGAKAQAAICLLKALKNRGISLTEIVGKKRQQEFTSSYRSCGSCLTVIEDDHVTNLNSCKKENSLDRSARAGLSINPAFVEEDNCLVEHPSRLCNPKLNEPVLLQVKAQKGGPRTELFKLCKILQWPLPRFVSTEEKFRTPIKLNGVQTPHFSSFTSSITLHIPNTVDIELMGDKRTDKKSSQDSAALIMLQELQKQGICIIKEQ</sequence>
<feature type="domain" description="PAZ" evidence="21">
    <location>
        <begin position="778"/>
        <end position="902"/>
    </location>
</feature>
<evidence type="ECO:0000259" key="20">
    <source>
        <dbReference type="PROSITE" id="PS50142"/>
    </source>
</evidence>
<name>A0A9D5C6G3_9LILI</name>
<keyword evidence="6" id="KW-0479">Metal-binding</keyword>
<keyword evidence="14 19" id="KW-0694">RNA-binding</keyword>
<dbReference type="PROSITE" id="PS51192">
    <property type="entry name" value="HELICASE_ATP_BIND_1"/>
    <property type="match status" value="1"/>
</dbReference>
<dbReference type="SMART" id="SM00949">
    <property type="entry name" value="PAZ"/>
    <property type="match status" value="1"/>
</dbReference>
<dbReference type="GO" id="GO:0005737">
    <property type="term" value="C:cytoplasm"/>
    <property type="evidence" value="ECO:0007669"/>
    <property type="project" value="TreeGrafter"/>
</dbReference>
<comment type="cofactor">
    <cofactor evidence="1">
        <name>Mn(2+)</name>
        <dbReference type="ChEBI" id="CHEBI:29035"/>
    </cofactor>
</comment>
<dbReference type="Gene3D" id="3.30.160.380">
    <property type="entry name" value="Dicer dimerisation domain"/>
    <property type="match status" value="1"/>
</dbReference>
<dbReference type="Pfam" id="PF03368">
    <property type="entry name" value="Dicer_dimer"/>
    <property type="match status" value="1"/>
</dbReference>
<dbReference type="InterPro" id="IPR036085">
    <property type="entry name" value="PAZ_dom_sf"/>
</dbReference>
<dbReference type="InterPro" id="IPR038248">
    <property type="entry name" value="Dicer_dimer_sf"/>
</dbReference>
<dbReference type="InterPro" id="IPR011545">
    <property type="entry name" value="DEAD/DEAH_box_helicase_dom"/>
</dbReference>
<dbReference type="Gene3D" id="1.10.1520.10">
    <property type="entry name" value="Ribonuclease III domain"/>
    <property type="match status" value="2"/>
</dbReference>
<dbReference type="SMART" id="SM00535">
    <property type="entry name" value="RIBOc"/>
    <property type="match status" value="2"/>
</dbReference>
<accession>A0A9D5C6G3</accession>
<comment type="similarity">
    <text evidence="18 19">Belongs to the helicase family. Dicer subfamily.</text>
</comment>
<feature type="domain" description="Helicase ATP-binding" evidence="22">
    <location>
        <begin position="25"/>
        <end position="136"/>
    </location>
</feature>
<dbReference type="SUPFAM" id="SSF52540">
    <property type="entry name" value="P-loop containing nucleoside triphosphate hydrolases"/>
    <property type="match status" value="1"/>
</dbReference>
<dbReference type="EMBL" id="JAGGNH010000007">
    <property type="protein sequence ID" value="KAJ0967078.1"/>
    <property type="molecule type" value="Genomic_DNA"/>
</dbReference>
<dbReference type="PROSITE" id="PS50142">
    <property type="entry name" value="RNASE_3_2"/>
    <property type="match status" value="2"/>
</dbReference>
<evidence type="ECO:0000256" key="15">
    <source>
        <dbReference type="ARBA" id="ARBA00023158"/>
    </source>
</evidence>
<reference evidence="25" key="2">
    <citation type="journal article" date="2022" name="Hortic Res">
        <title>The genome of Dioscorea zingiberensis sheds light on the biosynthesis, origin and evolution of the medicinally important diosgenin saponins.</title>
        <authorList>
            <person name="Li Y."/>
            <person name="Tan C."/>
            <person name="Li Z."/>
            <person name="Guo J."/>
            <person name="Li S."/>
            <person name="Chen X."/>
            <person name="Wang C."/>
            <person name="Dai X."/>
            <person name="Yang H."/>
            <person name="Song W."/>
            <person name="Hou L."/>
            <person name="Xu J."/>
            <person name="Tong Z."/>
            <person name="Xu A."/>
            <person name="Yuan X."/>
            <person name="Wang W."/>
            <person name="Yang Q."/>
            <person name="Chen L."/>
            <person name="Sun Z."/>
            <person name="Wang K."/>
            <person name="Pan B."/>
            <person name="Chen J."/>
            <person name="Bao Y."/>
            <person name="Liu F."/>
            <person name="Qi X."/>
            <person name="Gang D.R."/>
            <person name="Wen J."/>
            <person name="Li J."/>
        </authorList>
    </citation>
    <scope>NUCLEOTIDE SEQUENCE</scope>
    <source>
        <strain evidence="25">Dzin_1.0</strain>
    </source>
</reference>
<dbReference type="SMART" id="SM00490">
    <property type="entry name" value="HELICc"/>
    <property type="match status" value="1"/>
</dbReference>
<reference evidence="25" key="1">
    <citation type="submission" date="2021-03" db="EMBL/GenBank/DDBJ databases">
        <authorList>
            <person name="Li Z."/>
            <person name="Yang C."/>
        </authorList>
    </citation>
    <scope>NUCLEOTIDE SEQUENCE</scope>
    <source>
        <strain evidence="25">Dzin_1.0</strain>
        <tissue evidence="25">Leaf</tissue>
    </source>
</reference>
<evidence type="ECO:0000313" key="25">
    <source>
        <dbReference type="EMBL" id="KAJ0967078.1"/>
    </source>
</evidence>
<dbReference type="Gene3D" id="3.30.160.20">
    <property type="match status" value="1"/>
</dbReference>
<dbReference type="PROSITE" id="PS51327">
    <property type="entry name" value="DICER_DSRBF"/>
    <property type="match status" value="1"/>
</dbReference>
<evidence type="ECO:0000256" key="10">
    <source>
        <dbReference type="ARBA" id="ARBA00022801"/>
    </source>
</evidence>
<comment type="subunit">
    <text evidence="4">May interact with ARGONAUTE1 or PINHEAD through their common PAZ domains.</text>
</comment>
<dbReference type="GO" id="GO:0010267">
    <property type="term" value="P:ta-siRNA processing"/>
    <property type="evidence" value="ECO:0007669"/>
    <property type="project" value="UniProtKB-ARBA"/>
</dbReference>
<protein>
    <submittedName>
        <fullName evidence="25">Uncharacterized protein</fullName>
    </submittedName>
</protein>
<dbReference type="SMART" id="SM00487">
    <property type="entry name" value="DEXDc"/>
    <property type="match status" value="1"/>
</dbReference>
<keyword evidence="16" id="KW-0464">Manganese</keyword>
<dbReference type="Pfam" id="PF00271">
    <property type="entry name" value="Helicase_C"/>
    <property type="match status" value="1"/>
</dbReference>
<dbReference type="PANTHER" id="PTHR14950">
    <property type="entry name" value="DICER-RELATED"/>
    <property type="match status" value="1"/>
</dbReference>
<evidence type="ECO:0000256" key="5">
    <source>
        <dbReference type="ARBA" id="ARBA00022722"/>
    </source>
</evidence>
<evidence type="ECO:0000256" key="3">
    <source>
        <dbReference type="ARBA" id="ARBA00004123"/>
    </source>
</evidence>
<evidence type="ECO:0000313" key="26">
    <source>
        <dbReference type="Proteomes" id="UP001085076"/>
    </source>
</evidence>
<comment type="cofactor">
    <cofactor evidence="2">
        <name>Mg(2+)</name>
        <dbReference type="ChEBI" id="CHEBI:18420"/>
    </cofactor>
</comment>
<dbReference type="SUPFAM" id="SSF69065">
    <property type="entry name" value="RNase III domain-like"/>
    <property type="match status" value="2"/>
</dbReference>
<feature type="domain" description="RNase III" evidence="20">
    <location>
        <begin position="1140"/>
        <end position="1290"/>
    </location>
</feature>
<dbReference type="GO" id="GO:0003723">
    <property type="term" value="F:RNA binding"/>
    <property type="evidence" value="ECO:0007669"/>
    <property type="project" value="UniProtKB-UniRule"/>
</dbReference>
<dbReference type="Proteomes" id="UP001085076">
    <property type="component" value="Miscellaneous, Linkage group lg07"/>
</dbReference>
<keyword evidence="13" id="KW-0460">Magnesium</keyword>
<keyword evidence="5" id="KW-0540">Nuclease</keyword>
<dbReference type="PROSITE" id="PS50821">
    <property type="entry name" value="PAZ"/>
    <property type="match status" value="1"/>
</dbReference>